<dbReference type="SUPFAM" id="SSF57850">
    <property type="entry name" value="RING/U-box"/>
    <property type="match status" value="1"/>
</dbReference>
<keyword evidence="9" id="KW-0862">Zinc</keyword>
<keyword evidence="5" id="KW-0812">Transmembrane</keyword>
<keyword evidence="8" id="KW-0833">Ubl conjugation pathway</keyword>
<evidence type="ECO:0000256" key="11">
    <source>
        <dbReference type="ARBA" id="ARBA00023136"/>
    </source>
</evidence>
<evidence type="ECO:0000256" key="3">
    <source>
        <dbReference type="ARBA" id="ARBA00012483"/>
    </source>
</evidence>
<evidence type="ECO:0000256" key="5">
    <source>
        <dbReference type="ARBA" id="ARBA00022692"/>
    </source>
</evidence>
<dbReference type="Gene3D" id="3.30.40.10">
    <property type="entry name" value="Zinc/RING finger domain, C3HC4 (zinc finger)"/>
    <property type="match status" value="1"/>
</dbReference>
<sequence length="60" mass="6588">TLPTRKAANEVHECSICLCPAVEGEELTTMPCQHEFHTTCINEWLVRTADGTPASCPLCK</sequence>
<evidence type="ECO:0000256" key="2">
    <source>
        <dbReference type="ARBA" id="ARBA00004141"/>
    </source>
</evidence>
<keyword evidence="11" id="KW-0472">Membrane</keyword>
<keyword evidence="7 12" id="KW-0863">Zinc-finger</keyword>
<dbReference type="OMA" id="HTTCINE"/>
<dbReference type="InterPro" id="IPR001841">
    <property type="entry name" value="Znf_RING"/>
</dbReference>
<dbReference type="SMART" id="SM00184">
    <property type="entry name" value="RING"/>
    <property type="match status" value="1"/>
</dbReference>
<evidence type="ECO:0000256" key="10">
    <source>
        <dbReference type="ARBA" id="ARBA00022989"/>
    </source>
</evidence>
<reference evidence="15" key="1">
    <citation type="journal article" date="2013" name="Nature">
        <title>Pan genome of the phytoplankton Emiliania underpins its global distribution.</title>
        <authorList>
            <person name="Read B.A."/>
            <person name="Kegel J."/>
            <person name="Klute M.J."/>
            <person name="Kuo A."/>
            <person name="Lefebvre S.C."/>
            <person name="Maumus F."/>
            <person name="Mayer C."/>
            <person name="Miller J."/>
            <person name="Monier A."/>
            <person name="Salamov A."/>
            <person name="Young J."/>
            <person name="Aguilar M."/>
            <person name="Claverie J.M."/>
            <person name="Frickenhaus S."/>
            <person name="Gonzalez K."/>
            <person name="Herman E.K."/>
            <person name="Lin Y.C."/>
            <person name="Napier J."/>
            <person name="Ogata H."/>
            <person name="Sarno A.F."/>
            <person name="Shmutz J."/>
            <person name="Schroeder D."/>
            <person name="de Vargas C."/>
            <person name="Verret F."/>
            <person name="von Dassow P."/>
            <person name="Valentin K."/>
            <person name="Van de Peer Y."/>
            <person name="Wheeler G."/>
            <person name="Dacks J.B."/>
            <person name="Delwiche C.F."/>
            <person name="Dyhrman S.T."/>
            <person name="Glockner G."/>
            <person name="John U."/>
            <person name="Richards T."/>
            <person name="Worden A.Z."/>
            <person name="Zhang X."/>
            <person name="Grigoriev I.V."/>
            <person name="Allen A.E."/>
            <person name="Bidle K."/>
            <person name="Borodovsky M."/>
            <person name="Bowler C."/>
            <person name="Brownlee C."/>
            <person name="Cock J.M."/>
            <person name="Elias M."/>
            <person name="Gladyshev V.N."/>
            <person name="Groth M."/>
            <person name="Guda C."/>
            <person name="Hadaegh A."/>
            <person name="Iglesias-Rodriguez M.D."/>
            <person name="Jenkins J."/>
            <person name="Jones B.M."/>
            <person name="Lawson T."/>
            <person name="Leese F."/>
            <person name="Lindquist E."/>
            <person name="Lobanov A."/>
            <person name="Lomsadze A."/>
            <person name="Malik S.B."/>
            <person name="Marsh M.E."/>
            <person name="Mackinder L."/>
            <person name="Mock T."/>
            <person name="Mueller-Roeber B."/>
            <person name="Pagarete A."/>
            <person name="Parker M."/>
            <person name="Probert I."/>
            <person name="Quesneville H."/>
            <person name="Raines C."/>
            <person name="Rensing S.A."/>
            <person name="Riano-Pachon D.M."/>
            <person name="Richier S."/>
            <person name="Rokitta S."/>
            <person name="Shiraiwa Y."/>
            <person name="Soanes D.M."/>
            <person name="van der Giezen M."/>
            <person name="Wahlund T.M."/>
            <person name="Williams B."/>
            <person name="Wilson W."/>
            <person name="Wolfe G."/>
            <person name="Wurch L.L."/>
        </authorList>
    </citation>
    <scope>NUCLEOTIDE SEQUENCE</scope>
</reference>
<dbReference type="Proteomes" id="UP000013827">
    <property type="component" value="Unassembled WGS sequence"/>
</dbReference>
<name>A0A0D3L1Y7_EMIH1</name>
<evidence type="ECO:0000313" key="14">
    <source>
        <dbReference type="EnsemblProtists" id="EOD42022"/>
    </source>
</evidence>
<evidence type="ECO:0000256" key="12">
    <source>
        <dbReference type="PROSITE-ProRule" id="PRU00175"/>
    </source>
</evidence>
<dbReference type="HOGENOM" id="CLU_013137_21_5_1"/>
<dbReference type="EnsemblProtists" id="EOD42022">
    <property type="protein sequence ID" value="EOD42022"/>
    <property type="gene ID" value="EMIHUDRAFT_59821"/>
</dbReference>
<dbReference type="GO" id="GO:0061630">
    <property type="term" value="F:ubiquitin protein ligase activity"/>
    <property type="evidence" value="ECO:0007669"/>
    <property type="project" value="UniProtKB-EC"/>
</dbReference>
<dbReference type="PROSITE" id="PS50089">
    <property type="entry name" value="ZF_RING_2"/>
    <property type="match status" value="1"/>
</dbReference>
<dbReference type="STRING" id="2903.R1E3R8"/>
<dbReference type="PANTHER" id="PTHR45977:SF4">
    <property type="entry name" value="RING-TYPE DOMAIN-CONTAINING PROTEIN"/>
    <property type="match status" value="1"/>
</dbReference>
<dbReference type="RefSeq" id="XP_005794451.1">
    <property type="nucleotide sequence ID" value="XM_005794394.1"/>
</dbReference>
<keyword evidence="6" id="KW-0479">Metal-binding</keyword>
<feature type="domain" description="RING-type" evidence="13">
    <location>
        <begin position="14"/>
        <end position="60"/>
    </location>
</feature>
<accession>A0A0D3L1Y7</accession>
<dbReference type="GO" id="GO:0008270">
    <property type="term" value="F:zinc ion binding"/>
    <property type="evidence" value="ECO:0007669"/>
    <property type="project" value="UniProtKB-KW"/>
</dbReference>
<evidence type="ECO:0000256" key="4">
    <source>
        <dbReference type="ARBA" id="ARBA00022679"/>
    </source>
</evidence>
<dbReference type="EC" id="2.3.2.27" evidence="3"/>
<evidence type="ECO:0000259" key="13">
    <source>
        <dbReference type="PROSITE" id="PS50089"/>
    </source>
</evidence>
<evidence type="ECO:0000256" key="8">
    <source>
        <dbReference type="ARBA" id="ARBA00022786"/>
    </source>
</evidence>
<dbReference type="GO" id="GO:0016567">
    <property type="term" value="P:protein ubiquitination"/>
    <property type="evidence" value="ECO:0007669"/>
    <property type="project" value="TreeGrafter"/>
</dbReference>
<evidence type="ECO:0000256" key="1">
    <source>
        <dbReference type="ARBA" id="ARBA00000900"/>
    </source>
</evidence>
<dbReference type="GO" id="GO:0016020">
    <property type="term" value="C:membrane"/>
    <property type="evidence" value="ECO:0007669"/>
    <property type="project" value="UniProtKB-SubCell"/>
</dbReference>
<evidence type="ECO:0000313" key="15">
    <source>
        <dbReference type="Proteomes" id="UP000013827"/>
    </source>
</evidence>
<dbReference type="InterPro" id="IPR013083">
    <property type="entry name" value="Znf_RING/FYVE/PHD"/>
</dbReference>
<organism evidence="14 15">
    <name type="scientific">Emiliania huxleyi (strain CCMP1516)</name>
    <dbReference type="NCBI Taxonomy" id="280463"/>
    <lineage>
        <taxon>Eukaryota</taxon>
        <taxon>Haptista</taxon>
        <taxon>Haptophyta</taxon>
        <taxon>Prymnesiophyceae</taxon>
        <taxon>Isochrysidales</taxon>
        <taxon>Noelaerhabdaceae</taxon>
        <taxon>Emiliania</taxon>
    </lineage>
</organism>
<keyword evidence="10" id="KW-1133">Transmembrane helix</keyword>
<evidence type="ECO:0000256" key="6">
    <source>
        <dbReference type="ARBA" id="ARBA00022723"/>
    </source>
</evidence>
<dbReference type="Pfam" id="PF13639">
    <property type="entry name" value="zf-RING_2"/>
    <property type="match status" value="1"/>
</dbReference>
<reference evidence="14" key="2">
    <citation type="submission" date="2024-10" db="UniProtKB">
        <authorList>
            <consortium name="EnsemblProtists"/>
        </authorList>
    </citation>
    <scope>IDENTIFICATION</scope>
</reference>
<dbReference type="GO" id="GO:0006511">
    <property type="term" value="P:ubiquitin-dependent protein catabolic process"/>
    <property type="evidence" value="ECO:0007669"/>
    <property type="project" value="TreeGrafter"/>
</dbReference>
<keyword evidence="4" id="KW-0808">Transferase</keyword>
<evidence type="ECO:0000256" key="7">
    <source>
        <dbReference type="ARBA" id="ARBA00022771"/>
    </source>
</evidence>
<proteinExistence type="predicted"/>
<evidence type="ECO:0000256" key="9">
    <source>
        <dbReference type="ARBA" id="ARBA00022833"/>
    </source>
</evidence>
<dbReference type="PaxDb" id="2903-EOD42022"/>
<comment type="catalytic activity">
    <reaction evidence="1">
        <text>S-ubiquitinyl-[E2 ubiquitin-conjugating enzyme]-L-cysteine + [acceptor protein]-L-lysine = [E2 ubiquitin-conjugating enzyme]-L-cysteine + N(6)-ubiquitinyl-[acceptor protein]-L-lysine.</text>
        <dbReference type="EC" id="2.3.2.27"/>
    </reaction>
</comment>
<dbReference type="PANTHER" id="PTHR45977">
    <property type="entry name" value="TARGET OF ERK KINASE MPK-1"/>
    <property type="match status" value="1"/>
</dbReference>
<dbReference type="KEGG" id="ehx:EMIHUDRAFT_59821"/>
<comment type="subcellular location">
    <subcellularLocation>
        <location evidence="2">Membrane</location>
        <topology evidence="2">Multi-pass membrane protein</topology>
    </subcellularLocation>
</comment>
<dbReference type="GeneID" id="17287292"/>
<protein>
    <recommendedName>
        <fullName evidence="3">RING-type E3 ubiquitin transferase</fullName>
        <ecNumber evidence="3">2.3.2.27</ecNumber>
    </recommendedName>
</protein>
<dbReference type="AlphaFoldDB" id="A0A0D3L1Y7"/>
<keyword evidence="15" id="KW-1185">Reference proteome</keyword>